<dbReference type="AlphaFoldDB" id="A0A5K7YPV0"/>
<feature type="region of interest" description="Disordered" evidence="1">
    <location>
        <begin position="103"/>
        <end position="125"/>
    </location>
</feature>
<reference evidence="2 3" key="1">
    <citation type="submission" date="2019-11" db="EMBL/GenBank/DDBJ databases">
        <title>Comparative genomics of hydrocarbon-degrading Desulfosarcina strains.</title>
        <authorList>
            <person name="Watanabe M."/>
            <person name="Kojima H."/>
            <person name="Fukui M."/>
        </authorList>
    </citation>
    <scope>NUCLEOTIDE SEQUENCE [LARGE SCALE GENOMIC DNA]</scope>
    <source>
        <strain evidence="2 3">PL12</strain>
    </source>
</reference>
<dbReference type="OrthoDB" id="9814204at2"/>
<organism evidence="2 3">
    <name type="scientific">Desulfosarcina alkanivorans</name>
    <dbReference type="NCBI Taxonomy" id="571177"/>
    <lineage>
        <taxon>Bacteria</taxon>
        <taxon>Pseudomonadati</taxon>
        <taxon>Thermodesulfobacteriota</taxon>
        <taxon>Desulfobacteria</taxon>
        <taxon>Desulfobacterales</taxon>
        <taxon>Desulfosarcinaceae</taxon>
        <taxon>Desulfosarcina</taxon>
    </lineage>
</organism>
<protein>
    <submittedName>
        <fullName evidence="2">Uncharacterized protein</fullName>
    </submittedName>
</protein>
<dbReference type="RefSeq" id="WP_155317049.1">
    <property type="nucleotide sequence ID" value="NZ_AP021874.1"/>
</dbReference>
<gene>
    <name evidence="2" type="ORF">DSCA_28910</name>
</gene>
<dbReference type="Proteomes" id="UP000427906">
    <property type="component" value="Chromosome"/>
</dbReference>
<feature type="compositionally biased region" description="Basic residues" evidence="1">
    <location>
        <begin position="112"/>
        <end position="125"/>
    </location>
</feature>
<proteinExistence type="predicted"/>
<evidence type="ECO:0000256" key="1">
    <source>
        <dbReference type="SAM" id="MobiDB-lite"/>
    </source>
</evidence>
<evidence type="ECO:0000313" key="2">
    <source>
        <dbReference type="EMBL" id="BBO68961.1"/>
    </source>
</evidence>
<sequence length="125" mass="13118">MLAVGLSAAAVWFLAQAMPMGTGYVARYLCSSTFISGRDPKAVFNEDVKPVNPLAGVVAWDVDADDQSVTATAFKVFRSKAIYRAGCGCTLVADATGAALPAAGCGPTRRGTPMRRRASRSRRSS</sequence>
<keyword evidence="3" id="KW-1185">Reference proteome</keyword>
<evidence type="ECO:0000313" key="3">
    <source>
        <dbReference type="Proteomes" id="UP000427906"/>
    </source>
</evidence>
<dbReference type="EMBL" id="AP021874">
    <property type="protein sequence ID" value="BBO68961.1"/>
    <property type="molecule type" value="Genomic_DNA"/>
</dbReference>
<accession>A0A5K7YPV0</accession>
<dbReference type="KEGG" id="dalk:DSCA_28910"/>
<name>A0A5K7YPV0_9BACT</name>